<accession>A0A3N0BVL7</accession>
<feature type="chain" id="PRO_5018148473" description="DUF3828 domain-containing protein" evidence="1">
    <location>
        <begin position="20"/>
        <end position="190"/>
    </location>
</feature>
<gene>
    <name evidence="2" type="ORF">D7004_10320</name>
</gene>
<reference evidence="2 3" key="1">
    <citation type="submission" date="2018-10" db="EMBL/GenBank/DDBJ databases">
        <title>Genome sequencing of Pedobacter jejuensis TNB23.</title>
        <authorList>
            <person name="Cho Y.-J."/>
            <person name="Cho A."/>
            <person name="Kim O.-S."/>
        </authorList>
    </citation>
    <scope>NUCLEOTIDE SEQUENCE [LARGE SCALE GENOMIC DNA]</scope>
    <source>
        <strain evidence="2 3">TNB23</strain>
    </source>
</reference>
<comment type="caution">
    <text evidence="2">The sequence shown here is derived from an EMBL/GenBank/DDBJ whole genome shotgun (WGS) entry which is preliminary data.</text>
</comment>
<evidence type="ECO:0000313" key="2">
    <source>
        <dbReference type="EMBL" id="RNL53465.1"/>
    </source>
</evidence>
<evidence type="ECO:0000313" key="3">
    <source>
        <dbReference type="Proteomes" id="UP000274046"/>
    </source>
</evidence>
<feature type="signal peptide" evidence="1">
    <location>
        <begin position="1"/>
        <end position="19"/>
    </location>
</feature>
<name>A0A3N0BVL7_9SPHI</name>
<keyword evidence="3" id="KW-1185">Reference proteome</keyword>
<dbReference type="OrthoDB" id="766012at2"/>
<dbReference type="AlphaFoldDB" id="A0A3N0BVL7"/>
<dbReference type="RefSeq" id="WP_123205787.1">
    <property type="nucleotide sequence ID" value="NZ_RBEE01000014.1"/>
</dbReference>
<organism evidence="2 3">
    <name type="scientific">Pedobacter jejuensis</name>
    <dbReference type="NCBI Taxonomy" id="1268550"/>
    <lineage>
        <taxon>Bacteria</taxon>
        <taxon>Pseudomonadati</taxon>
        <taxon>Bacteroidota</taxon>
        <taxon>Sphingobacteriia</taxon>
        <taxon>Sphingobacteriales</taxon>
        <taxon>Sphingobacteriaceae</taxon>
        <taxon>Pedobacter</taxon>
    </lineage>
</organism>
<sequence length="190" mass="22071">MKKLITLLSLLFTVQIVFSQNPGNQSTEPIKEIIFKFFEWDNIKDNLKPGSQKYSLTKETITGNMKKISIDKKGVELYLNRYRTSGLFSESYLNNLRQYFYEIGKTLDSSPKIERSAIIKVDGIGLDIPLQSLEPELILEHYKEGVLKEFAIISNKCIAQFFIPKYETKLIFTLSKINNNWAIDYIGYYQ</sequence>
<protein>
    <recommendedName>
        <fullName evidence="4">DUF3828 domain-containing protein</fullName>
    </recommendedName>
</protein>
<proteinExistence type="predicted"/>
<evidence type="ECO:0008006" key="4">
    <source>
        <dbReference type="Google" id="ProtNLM"/>
    </source>
</evidence>
<evidence type="ECO:0000256" key="1">
    <source>
        <dbReference type="SAM" id="SignalP"/>
    </source>
</evidence>
<keyword evidence="1" id="KW-0732">Signal</keyword>
<dbReference type="EMBL" id="RBEE01000014">
    <property type="protein sequence ID" value="RNL53465.1"/>
    <property type="molecule type" value="Genomic_DNA"/>
</dbReference>
<dbReference type="Proteomes" id="UP000274046">
    <property type="component" value="Unassembled WGS sequence"/>
</dbReference>